<organism evidence="2 3">
    <name type="scientific">Jatropha curcas</name>
    <name type="common">Barbados nut</name>
    <dbReference type="NCBI Taxonomy" id="180498"/>
    <lineage>
        <taxon>Eukaryota</taxon>
        <taxon>Viridiplantae</taxon>
        <taxon>Streptophyta</taxon>
        <taxon>Embryophyta</taxon>
        <taxon>Tracheophyta</taxon>
        <taxon>Spermatophyta</taxon>
        <taxon>Magnoliopsida</taxon>
        <taxon>eudicotyledons</taxon>
        <taxon>Gunneridae</taxon>
        <taxon>Pentapetalae</taxon>
        <taxon>rosids</taxon>
        <taxon>fabids</taxon>
        <taxon>Malpighiales</taxon>
        <taxon>Euphorbiaceae</taxon>
        <taxon>Crotonoideae</taxon>
        <taxon>Jatropheae</taxon>
        <taxon>Jatropha</taxon>
    </lineage>
</organism>
<dbReference type="PANTHER" id="PTHR36062">
    <property type="entry name" value="OS01G0687300 PROTEIN"/>
    <property type="match status" value="1"/>
</dbReference>
<dbReference type="AlphaFoldDB" id="A0A067L3J8"/>
<evidence type="ECO:0008006" key="4">
    <source>
        <dbReference type="Google" id="ProtNLM"/>
    </source>
</evidence>
<dbReference type="EMBL" id="KK914317">
    <property type="protein sequence ID" value="KDP41773.1"/>
    <property type="molecule type" value="Genomic_DNA"/>
</dbReference>
<protein>
    <recommendedName>
        <fullName evidence="4">F-box protein</fullName>
    </recommendedName>
</protein>
<accession>A0A067L3J8</accession>
<evidence type="ECO:0000313" key="3">
    <source>
        <dbReference type="Proteomes" id="UP000027138"/>
    </source>
</evidence>
<reference evidence="2 3" key="1">
    <citation type="journal article" date="2014" name="PLoS ONE">
        <title>Global Analysis of Gene Expression Profiles in Physic Nut (Jatropha curcas L.) Seedlings Exposed to Salt Stress.</title>
        <authorList>
            <person name="Zhang L."/>
            <person name="Zhang C."/>
            <person name="Wu P."/>
            <person name="Chen Y."/>
            <person name="Li M."/>
            <person name="Jiang H."/>
            <person name="Wu G."/>
        </authorList>
    </citation>
    <scope>NUCLEOTIDE SEQUENCE [LARGE SCALE GENOMIC DNA]</scope>
    <source>
        <strain evidence="3">cv. GZQX0401</strain>
        <tissue evidence="2">Young leaves</tissue>
    </source>
</reference>
<keyword evidence="3" id="KW-1185">Reference proteome</keyword>
<gene>
    <name evidence="2" type="ORF">JCGZ_26791</name>
</gene>
<feature type="region of interest" description="Disordered" evidence="1">
    <location>
        <begin position="401"/>
        <end position="533"/>
    </location>
</feature>
<feature type="compositionally biased region" description="Polar residues" evidence="1">
    <location>
        <begin position="512"/>
        <end position="525"/>
    </location>
</feature>
<feature type="compositionally biased region" description="Basic and acidic residues" evidence="1">
    <location>
        <begin position="430"/>
        <end position="443"/>
    </location>
</feature>
<proteinExistence type="predicted"/>
<feature type="compositionally biased region" description="Polar residues" evidence="1">
    <location>
        <begin position="467"/>
        <end position="493"/>
    </location>
</feature>
<dbReference type="PANTHER" id="PTHR36062:SF1">
    <property type="entry name" value="OS01G0687300 PROTEIN"/>
    <property type="match status" value="1"/>
</dbReference>
<dbReference type="STRING" id="180498.A0A067L3J8"/>
<dbReference type="OrthoDB" id="649277at2759"/>
<evidence type="ECO:0000313" key="2">
    <source>
        <dbReference type="EMBL" id="KDP41773.1"/>
    </source>
</evidence>
<dbReference type="Proteomes" id="UP000027138">
    <property type="component" value="Unassembled WGS sequence"/>
</dbReference>
<feature type="compositionally biased region" description="Polar residues" evidence="1">
    <location>
        <begin position="401"/>
        <end position="425"/>
    </location>
</feature>
<dbReference type="InterPro" id="IPR037476">
    <property type="entry name" value="PCH1"/>
</dbReference>
<name>A0A067L3J8_JATCU</name>
<evidence type="ECO:0000256" key="1">
    <source>
        <dbReference type="SAM" id="MobiDB-lite"/>
    </source>
</evidence>
<dbReference type="GO" id="GO:0010099">
    <property type="term" value="P:regulation of photomorphogenesis"/>
    <property type="evidence" value="ECO:0007669"/>
    <property type="project" value="InterPro"/>
</dbReference>
<sequence>MSDQAAQSDNGKDEIPEKYLQSQQSVWMSHWTHTSYRSANVTHNKLLLNCESGHNSQRIKHHPLLGRPETEPDSSKFVKKFRDMHKTFLNESSRKLTHETFKGQHFPMFKSSLNKDGMLSPKNEESSRHLESQIGLTAVDVSLGRTDNHLPSMLKWVPSKAETQSTESQFRYEGITSNPEQHVKINELLENNIVVSSPPENGFLGSTSRTMPSDFNGRNIPTESFIHGQEYTNQPSSSFLVDEKKMNNHAPLFIHDPSTSNNQLGNFVGGQLQTMPKHSSVKLLTNQMRLPEGRLHPGSLEVPRISSYFNDVETMRICTATDSPKFSQTTHHFLITEKTDVNLSDGGELFRESTISTKFKRKPVGEGKEKTENVHTEAIDLKNESSAETDTMDMDTLQENRLSGKASSISNKDVKGTQKSSSSQVAVAPVKEETRDGLSHIEIPDINQELPIMPGGASSADDEEMSTSRTQSLDVEHFLSNTEHPTDSKSSACADSPPGSDPSSRWVKRLKPSTSHSFPNGTKSTKMGEASSHEKVNKLFSKILNGSKTNSEPKKNKSYGKQKMFLDETTELLRNAESASTDSEMKCQDITLSHPWIQRWCHKPAVSSKKKPEAMVVVFEPQNSKGALDELQEKQFPSIAAMALMGKAMTGFGPCELKKLGASVVWNTKRSS</sequence>